<dbReference type="Proteomes" id="UP001634394">
    <property type="component" value="Unassembled WGS sequence"/>
</dbReference>
<organism evidence="3 4">
    <name type="scientific">Sinanodonta woodiana</name>
    <name type="common">Chinese pond mussel</name>
    <name type="synonym">Anodonta woodiana</name>
    <dbReference type="NCBI Taxonomy" id="1069815"/>
    <lineage>
        <taxon>Eukaryota</taxon>
        <taxon>Metazoa</taxon>
        <taxon>Spiralia</taxon>
        <taxon>Lophotrochozoa</taxon>
        <taxon>Mollusca</taxon>
        <taxon>Bivalvia</taxon>
        <taxon>Autobranchia</taxon>
        <taxon>Heteroconchia</taxon>
        <taxon>Palaeoheterodonta</taxon>
        <taxon>Unionida</taxon>
        <taxon>Unionoidea</taxon>
        <taxon>Unionidae</taxon>
        <taxon>Unioninae</taxon>
        <taxon>Sinanodonta</taxon>
    </lineage>
</organism>
<evidence type="ECO:0000256" key="1">
    <source>
        <dbReference type="ARBA" id="ARBA00022980"/>
    </source>
</evidence>
<dbReference type="PANTHER" id="PTHR13479">
    <property type="entry name" value="30S RIBOSOMAL PROTEIN S18"/>
    <property type="match status" value="1"/>
</dbReference>
<keyword evidence="4" id="KW-1185">Reference proteome</keyword>
<comment type="caution">
    <text evidence="3">The sequence shown here is derived from an EMBL/GenBank/DDBJ whole genome shotgun (WGS) entry which is preliminary data.</text>
</comment>
<keyword evidence="1" id="KW-0689">Ribosomal protein</keyword>
<dbReference type="GO" id="GO:0005840">
    <property type="term" value="C:ribosome"/>
    <property type="evidence" value="ECO:0007669"/>
    <property type="project" value="UniProtKB-KW"/>
</dbReference>
<evidence type="ECO:0000313" key="3">
    <source>
        <dbReference type="EMBL" id="KAL3873428.1"/>
    </source>
</evidence>
<accession>A0ABD3WKX3</accession>
<protein>
    <recommendedName>
        <fullName evidence="5">Mitochondrial ribosomal protein S18A</fullName>
    </recommendedName>
</protein>
<evidence type="ECO:0000256" key="2">
    <source>
        <dbReference type="ARBA" id="ARBA00023274"/>
    </source>
</evidence>
<proteinExistence type="predicted"/>
<sequence length="162" mass="18832">MSSPRVALINRVIHFFAVQNRQSIQNINSKRLICISSRLYLRKVKEKTDDKVTTIEGVMLESPRKNHLVTLNKPPTSCTLCGLNVKYTDVLIINQFVGPDGSVLPREVTGLCKTKHYHMETLLYRARCAGLMPPAANELDEEKELRSKFKWRQYYCYYPFYE</sequence>
<dbReference type="GO" id="GO:1990904">
    <property type="term" value="C:ribonucleoprotein complex"/>
    <property type="evidence" value="ECO:0007669"/>
    <property type="project" value="UniProtKB-KW"/>
</dbReference>
<dbReference type="PANTHER" id="PTHR13479:SF66">
    <property type="entry name" value="LARGE RIBOSOMAL SUBUNIT PROTEIN ML66"/>
    <property type="match status" value="1"/>
</dbReference>
<evidence type="ECO:0000313" key="4">
    <source>
        <dbReference type="Proteomes" id="UP001634394"/>
    </source>
</evidence>
<dbReference type="InterPro" id="IPR001648">
    <property type="entry name" value="Ribosomal_bS18"/>
</dbReference>
<gene>
    <name evidence="3" type="ORF">ACJMK2_036547</name>
</gene>
<dbReference type="Pfam" id="PF01084">
    <property type="entry name" value="Ribosomal_S18"/>
    <property type="match status" value="1"/>
</dbReference>
<evidence type="ECO:0008006" key="5">
    <source>
        <dbReference type="Google" id="ProtNLM"/>
    </source>
</evidence>
<dbReference type="InterPro" id="IPR036870">
    <property type="entry name" value="Ribosomal_bS18_sf"/>
</dbReference>
<dbReference type="SUPFAM" id="SSF46911">
    <property type="entry name" value="Ribosomal protein S18"/>
    <property type="match status" value="1"/>
</dbReference>
<dbReference type="AlphaFoldDB" id="A0ABD3WKX3"/>
<name>A0ABD3WKX3_SINWO</name>
<dbReference type="EMBL" id="JBJQND010000006">
    <property type="protein sequence ID" value="KAL3873428.1"/>
    <property type="molecule type" value="Genomic_DNA"/>
</dbReference>
<dbReference type="Gene3D" id="4.10.640.10">
    <property type="entry name" value="Ribosomal protein S18"/>
    <property type="match status" value="1"/>
</dbReference>
<keyword evidence="2" id="KW-0687">Ribonucleoprotein</keyword>
<reference evidence="3 4" key="1">
    <citation type="submission" date="2024-11" db="EMBL/GenBank/DDBJ databases">
        <title>Chromosome-level genome assembly of the freshwater bivalve Anodonta woodiana.</title>
        <authorList>
            <person name="Chen X."/>
        </authorList>
    </citation>
    <scope>NUCLEOTIDE SEQUENCE [LARGE SCALE GENOMIC DNA]</scope>
    <source>
        <strain evidence="3">MN2024</strain>
        <tissue evidence="3">Gills</tissue>
    </source>
</reference>